<dbReference type="GO" id="GO:0005829">
    <property type="term" value="C:cytosol"/>
    <property type="evidence" value="ECO:0007669"/>
    <property type="project" value="TreeGrafter"/>
</dbReference>
<protein>
    <submittedName>
        <fullName evidence="6">Unannotated protein</fullName>
    </submittedName>
</protein>
<dbReference type="PROSITE" id="PS51198">
    <property type="entry name" value="UVRD_HELICASE_ATP_BIND"/>
    <property type="match status" value="1"/>
</dbReference>
<dbReference type="GO" id="GO:0016787">
    <property type="term" value="F:hydrolase activity"/>
    <property type="evidence" value="ECO:0007669"/>
    <property type="project" value="UniProtKB-KW"/>
</dbReference>
<dbReference type="SUPFAM" id="SSF52540">
    <property type="entry name" value="P-loop containing nucleoside triphosphate hydrolases"/>
    <property type="match status" value="1"/>
</dbReference>
<evidence type="ECO:0000256" key="4">
    <source>
        <dbReference type="ARBA" id="ARBA00022840"/>
    </source>
</evidence>
<gene>
    <name evidence="6" type="ORF">UFOPK3494_01973</name>
</gene>
<reference evidence="6" key="1">
    <citation type="submission" date="2020-05" db="EMBL/GenBank/DDBJ databases">
        <authorList>
            <person name="Chiriac C."/>
            <person name="Salcher M."/>
            <person name="Ghai R."/>
            <person name="Kavagutti S V."/>
        </authorList>
    </citation>
    <scope>NUCLEOTIDE SEQUENCE</scope>
</reference>
<keyword evidence="1" id="KW-0547">Nucleotide-binding</keyword>
<evidence type="ECO:0000256" key="2">
    <source>
        <dbReference type="ARBA" id="ARBA00022801"/>
    </source>
</evidence>
<dbReference type="GO" id="GO:0003677">
    <property type="term" value="F:DNA binding"/>
    <property type="evidence" value="ECO:0007669"/>
    <property type="project" value="InterPro"/>
</dbReference>
<name>A0A6J7HDX3_9ZZZZ</name>
<feature type="domain" description="UvrD-like helicase ATP-binding" evidence="5">
    <location>
        <begin position="198"/>
        <end position="559"/>
    </location>
</feature>
<dbReference type="GO" id="GO:0000725">
    <property type="term" value="P:recombinational repair"/>
    <property type="evidence" value="ECO:0007669"/>
    <property type="project" value="TreeGrafter"/>
</dbReference>
<keyword evidence="4" id="KW-0067">ATP-binding</keyword>
<dbReference type="PANTHER" id="PTHR11070">
    <property type="entry name" value="UVRD / RECB / PCRA DNA HELICASE FAMILY MEMBER"/>
    <property type="match status" value="1"/>
</dbReference>
<keyword evidence="2" id="KW-0378">Hydrolase</keyword>
<sequence length="716" mass="78912">MTAQHPDFDDEQAYIDHAYDCLERSRGDALKLRGHTEAGLGGTFQNRFERNAIDDALVKRLTDLDLGDAALVFGRIDRLENDELESFHIGRLAVSDDKRQPVVVDWRAPIAEPFYRATGRQPMNLARRRHFIVQSNKLLGIEDELFGEGHLGIGHDDGLIADGEGTVTQPGTGLRGYSTLLASIERGRTGQLGDIVATIQAEQDEIIRSPQSGVLVVQGGPGTGKTVVALHRAAYLLYTNRFPLEDQGVLVIGPNRVFLRYIERVLPSLGEAGIEQVILQDLVPDVRWVTMSAGEQDRPETARVKGDECMSDVVEKAVRDRQRTLREDMVLPFRSGYVRLRAEETERIIKTARRRFRRHNSGRKWVETEVWSALAATWREGDVSHRDVREALRRDDDMRVAFERMWPVLTPAQLLHDLFGSRALLKSAGQKHLELDEVEALYRPRSEELEDVRWTTADAALLDEARVHLGPILGKDGKIDDADEIRTYGHIVIDEVQDLTPMQLAMVTRRSLSGSMTVVGDLAQATGAHAPATWDDVLDHLPGLKPSRVIGLSVGYRIPGQIMDLANRVMEAANPGLRAPRAVREGVAGPTFAAVVDPSQLLAEIVARTREMVELVNGGNVAVVVPDRMAETVADAFTDAGVAFGRASNTALDNGITIVPVSVVKGLELDGVVVVEPSDIVEAEPQGMRSLYVALTRATQRLTVVHARSLPAPMIG</sequence>
<dbReference type="PANTHER" id="PTHR11070:SF45">
    <property type="entry name" value="DNA 3'-5' HELICASE"/>
    <property type="match status" value="1"/>
</dbReference>
<dbReference type="InterPro" id="IPR014016">
    <property type="entry name" value="UvrD-like_ATP-bd"/>
</dbReference>
<evidence type="ECO:0000256" key="3">
    <source>
        <dbReference type="ARBA" id="ARBA00022806"/>
    </source>
</evidence>
<dbReference type="GO" id="GO:0005524">
    <property type="term" value="F:ATP binding"/>
    <property type="evidence" value="ECO:0007669"/>
    <property type="project" value="UniProtKB-KW"/>
</dbReference>
<dbReference type="GO" id="GO:0043138">
    <property type="term" value="F:3'-5' DNA helicase activity"/>
    <property type="evidence" value="ECO:0007669"/>
    <property type="project" value="TreeGrafter"/>
</dbReference>
<dbReference type="Gene3D" id="3.40.50.300">
    <property type="entry name" value="P-loop containing nucleotide triphosphate hydrolases"/>
    <property type="match status" value="2"/>
</dbReference>
<evidence type="ECO:0000256" key="1">
    <source>
        <dbReference type="ARBA" id="ARBA00022741"/>
    </source>
</evidence>
<evidence type="ECO:0000259" key="5">
    <source>
        <dbReference type="PROSITE" id="PS51198"/>
    </source>
</evidence>
<accession>A0A6J7HDX3</accession>
<proteinExistence type="predicted"/>
<keyword evidence="3" id="KW-0347">Helicase</keyword>
<organism evidence="6">
    <name type="scientific">freshwater metagenome</name>
    <dbReference type="NCBI Taxonomy" id="449393"/>
    <lineage>
        <taxon>unclassified sequences</taxon>
        <taxon>metagenomes</taxon>
        <taxon>ecological metagenomes</taxon>
    </lineage>
</organism>
<dbReference type="EMBL" id="CAFBMF010000246">
    <property type="protein sequence ID" value="CAB4919207.1"/>
    <property type="molecule type" value="Genomic_DNA"/>
</dbReference>
<dbReference type="AlphaFoldDB" id="A0A6J7HDX3"/>
<evidence type="ECO:0000313" key="6">
    <source>
        <dbReference type="EMBL" id="CAB4919207.1"/>
    </source>
</evidence>
<dbReference type="InterPro" id="IPR027417">
    <property type="entry name" value="P-loop_NTPase"/>
</dbReference>
<dbReference type="InterPro" id="IPR000212">
    <property type="entry name" value="DNA_helicase_UvrD/REP"/>
</dbReference>